<dbReference type="GO" id="GO:0005886">
    <property type="term" value="C:plasma membrane"/>
    <property type="evidence" value="ECO:0007669"/>
    <property type="project" value="UniProtKB-SubCell"/>
</dbReference>
<evidence type="ECO:0000256" key="15">
    <source>
        <dbReference type="ARBA" id="ARBA00032932"/>
    </source>
</evidence>
<dbReference type="GO" id="GO:0008360">
    <property type="term" value="P:regulation of cell shape"/>
    <property type="evidence" value="ECO:0007669"/>
    <property type="project" value="UniProtKB-KW"/>
</dbReference>
<dbReference type="PANTHER" id="PTHR30622">
    <property type="entry name" value="UNDECAPRENYL-DIPHOSPHATASE"/>
    <property type="match status" value="1"/>
</dbReference>
<evidence type="ECO:0000256" key="9">
    <source>
        <dbReference type="ARBA" id="ARBA00022984"/>
    </source>
</evidence>
<keyword evidence="11 17" id="KW-0472">Membrane</keyword>
<evidence type="ECO:0000256" key="12">
    <source>
        <dbReference type="ARBA" id="ARBA00023251"/>
    </source>
</evidence>
<evidence type="ECO:0000256" key="5">
    <source>
        <dbReference type="ARBA" id="ARBA00022475"/>
    </source>
</evidence>
<dbReference type="GO" id="GO:0046677">
    <property type="term" value="P:response to antibiotic"/>
    <property type="evidence" value="ECO:0007669"/>
    <property type="project" value="UniProtKB-UniRule"/>
</dbReference>
<keyword evidence="7 17" id="KW-0378">Hydrolase</keyword>
<feature type="transmembrane region" description="Helical" evidence="17">
    <location>
        <begin position="237"/>
        <end position="258"/>
    </location>
</feature>
<protein>
    <recommendedName>
        <fullName evidence="4 17">Undecaprenyl-diphosphatase</fullName>
        <ecNumber evidence="3 17">3.6.1.27</ecNumber>
    </recommendedName>
    <alternativeName>
        <fullName evidence="15 17">Bacitracin resistance protein</fullName>
    </alternativeName>
    <alternativeName>
        <fullName evidence="14 17">Undecaprenyl pyrophosphate phosphatase</fullName>
    </alternativeName>
</protein>
<evidence type="ECO:0000256" key="16">
    <source>
        <dbReference type="ARBA" id="ARBA00047594"/>
    </source>
</evidence>
<comment type="function">
    <text evidence="17">Catalyzes the dephosphorylation of undecaprenyl diphosphate (UPP). Confers resistance to bacitracin.</text>
</comment>
<comment type="subcellular location">
    <subcellularLocation>
        <location evidence="1 17">Cell membrane</location>
        <topology evidence="1 17">Multi-pass membrane protein</topology>
    </subcellularLocation>
</comment>
<evidence type="ECO:0000256" key="2">
    <source>
        <dbReference type="ARBA" id="ARBA00010621"/>
    </source>
</evidence>
<gene>
    <name evidence="17" type="primary">uppP</name>
    <name evidence="18" type="ORF">AVDCRST_MAG77-1493</name>
</gene>
<feature type="transmembrane region" description="Helical" evidence="17">
    <location>
        <begin position="203"/>
        <end position="221"/>
    </location>
</feature>
<comment type="catalytic activity">
    <reaction evidence="16 17">
        <text>di-trans,octa-cis-undecaprenyl diphosphate + H2O = di-trans,octa-cis-undecaprenyl phosphate + phosphate + H(+)</text>
        <dbReference type="Rhea" id="RHEA:28094"/>
        <dbReference type="ChEBI" id="CHEBI:15377"/>
        <dbReference type="ChEBI" id="CHEBI:15378"/>
        <dbReference type="ChEBI" id="CHEBI:43474"/>
        <dbReference type="ChEBI" id="CHEBI:58405"/>
        <dbReference type="ChEBI" id="CHEBI:60392"/>
        <dbReference type="EC" id="3.6.1.27"/>
    </reaction>
</comment>
<evidence type="ECO:0000256" key="14">
    <source>
        <dbReference type="ARBA" id="ARBA00032707"/>
    </source>
</evidence>
<evidence type="ECO:0000256" key="4">
    <source>
        <dbReference type="ARBA" id="ARBA00021581"/>
    </source>
</evidence>
<keyword evidence="12 17" id="KW-0046">Antibiotic resistance</keyword>
<evidence type="ECO:0000256" key="11">
    <source>
        <dbReference type="ARBA" id="ARBA00023136"/>
    </source>
</evidence>
<keyword evidence="8 17" id="KW-0133">Cell shape</keyword>
<keyword evidence="10 17" id="KW-1133">Transmembrane helix</keyword>
<feature type="transmembrane region" description="Helical" evidence="17">
    <location>
        <begin position="134"/>
        <end position="153"/>
    </location>
</feature>
<dbReference type="PANTHER" id="PTHR30622:SF4">
    <property type="entry name" value="UNDECAPRENYL-DIPHOSPHATASE"/>
    <property type="match status" value="1"/>
</dbReference>
<comment type="miscellaneous">
    <text evidence="17">Bacitracin is thought to be involved in the inhibition of peptidoglycan synthesis by sequestering undecaprenyl diphosphate, thereby reducing the pool of lipid carrier available.</text>
</comment>
<dbReference type="InterPro" id="IPR003824">
    <property type="entry name" value="UppP"/>
</dbReference>
<dbReference type="Pfam" id="PF02673">
    <property type="entry name" value="BacA"/>
    <property type="match status" value="1"/>
</dbReference>
<comment type="similarity">
    <text evidence="2 17">Belongs to the UppP family.</text>
</comment>
<reference evidence="18" key="1">
    <citation type="submission" date="2020-02" db="EMBL/GenBank/DDBJ databases">
        <authorList>
            <person name="Meier V. D."/>
        </authorList>
    </citation>
    <scope>NUCLEOTIDE SEQUENCE</scope>
    <source>
        <strain evidence="18">AVDCRST_MAG77</strain>
    </source>
</reference>
<evidence type="ECO:0000256" key="3">
    <source>
        <dbReference type="ARBA" id="ARBA00012374"/>
    </source>
</evidence>
<evidence type="ECO:0000256" key="1">
    <source>
        <dbReference type="ARBA" id="ARBA00004651"/>
    </source>
</evidence>
<feature type="transmembrane region" description="Helical" evidence="17">
    <location>
        <begin position="104"/>
        <end position="122"/>
    </location>
</feature>
<evidence type="ECO:0000256" key="7">
    <source>
        <dbReference type="ARBA" id="ARBA00022801"/>
    </source>
</evidence>
<evidence type="ECO:0000256" key="13">
    <source>
        <dbReference type="ARBA" id="ARBA00023316"/>
    </source>
</evidence>
<organism evidence="18">
    <name type="scientific">uncultured Chloroflexota bacterium</name>
    <dbReference type="NCBI Taxonomy" id="166587"/>
    <lineage>
        <taxon>Bacteria</taxon>
        <taxon>Bacillati</taxon>
        <taxon>Chloroflexota</taxon>
        <taxon>environmental samples</taxon>
    </lineage>
</organism>
<evidence type="ECO:0000256" key="6">
    <source>
        <dbReference type="ARBA" id="ARBA00022692"/>
    </source>
</evidence>
<evidence type="ECO:0000256" key="8">
    <source>
        <dbReference type="ARBA" id="ARBA00022960"/>
    </source>
</evidence>
<dbReference type="GO" id="GO:0071555">
    <property type="term" value="P:cell wall organization"/>
    <property type="evidence" value="ECO:0007669"/>
    <property type="project" value="UniProtKB-KW"/>
</dbReference>
<keyword evidence="6 17" id="KW-0812">Transmembrane</keyword>
<sequence>MDPLRGVVLGIVQGLAEPLPISSSAHLIVAPWLLGWEDQGLTFDVALHMGTLAALLLYFWKDWWGLATAWLPGTRRPLGGSASEASEVSDPLGVEDRRALDRRLGIGIVIGTIPAAIAGILFDDVIEQSLRDPRLIAAVMLIATLVIFAADRLSRRVRELDAVTWRRALVVGLAQAVALAPGVSRSGITISAGLFLGLTREAAARYSFLLAAPVTGAAGILKLKDLVETGIPADEQLAFVLGVLTSFVVGIFAIRVLLRYLRRYSLMVFVVYRLLLVALIFALGTMRAA</sequence>
<keyword evidence="5 17" id="KW-1003">Cell membrane</keyword>
<dbReference type="GO" id="GO:0050380">
    <property type="term" value="F:undecaprenyl-diphosphatase activity"/>
    <property type="evidence" value="ECO:0007669"/>
    <property type="project" value="UniProtKB-UniRule"/>
</dbReference>
<proteinExistence type="inferred from homology"/>
<dbReference type="AlphaFoldDB" id="A0A6J4HXX2"/>
<name>A0A6J4HXX2_9CHLR</name>
<accession>A0A6J4HXX2</accession>
<evidence type="ECO:0000313" key="18">
    <source>
        <dbReference type="EMBL" id="CAA9236496.1"/>
    </source>
</evidence>
<dbReference type="EC" id="3.6.1.27" evidence="3 17"/>
<feature type="transmembrane region" description="Helical" evidence="17">
    <location>
        <begin position="264"/>
        <end position="284"/>
    </location>
</feature>
<feature type="transmembrane region" description="Helical" evidence="17">
    <location>
        <begin position="41"/>
        <end position="60"/>
    </location>
</feature>
<keyword evidence="13 17" id="KW-0961">Cell wall biogenesis/degradation</keyword>
<evidence type="ECO:0000256" key="10">
    <source>
        <dbReference type="ARBA" id="ARBA00022989"/>
    </source>
</evidence>
<dbReference type="GO" id="GO:0009252">
    <property type="term" value="P:peptidoglycan biosynthetic process"/>
    <property type="evidence" value="ECO:0007669"/>
    <property type="project" value="UniProtKB-KW"/>
</dbReference>
<keyword evidence="9 17" id="KW-0573">Peptidoglycan synthesis</keyword>
<evidence type="ECO:0000256" key="17">
    <source>
        <dbReference type="HAMAP-Rule" id="MF_01006"/>
    </source>
</evidence>
<dbReference type="HAMAP" id="MF_01006">
    <property type="entry name" value="Undec_diphosphatase"/>
    <property type="match status" value="1"/>
</dbReference>
<dbReference type="EMBL" id="CADCTC010000083">
    <property type="protein sequence ID" value="CAA9236496.1"/>
    <property type="molecule type" value="Genomic_DNA"/>
</dbReference>